<dbReference type="InterPro" id="IPR036249">
    <property type="entry name" value="Thioredoxin-like_sf"/>
</dbReference>
<comment type="similarity">
    <text evidence="1 2">Belongs to the ArsC family.</text>
</comment>
<dbReference type="PROSITE" id="PS51353">
    <property type="entry name" value="ARSC"/>
    <property type="match status" value="1"/>
</dbReference>
<dbReference type="RefSeq" id="WP_275650878.1">
    <property type="nucleotide sequence ID" value="NZ_JARFVA010000010.1"/>
</dbReference>
<dbReference type="Proteomes" id="UP001217083">
    <property type="component" value="Unassembled WGS sequence"/>
</dbReference>
<dbReference type="InterPro" id="IPR006660">
    <property type="entry name" value="Arsenate_reductase-like"/>
</dbReference>
<organism evidence="3 4">
    <name type="scientific">Flagellimonas okinawensis</name>
    <dbReference type="NCBI Taxonomy" id="3031324"/>
    <lineage>
        <taxon>Bacteria</taxon>
        <taxon>Pseudomonadati</taxon>
        <taxon>Bacteroidota</taxon>
        <taxon>Flavobacteriia</taxon>
        <taxon>Flavobacteriales</taxon>
        <taxon>Flavobacteriaceae</taxon>
        <taxon>Flagellimonas</taxon>
    </lineage>
</organism>
<evidence type="ECO:0000313" key="4">
    <source>
        <dbReference type="Proteomes" id="UP001217083"/>
    </source>
</evidence>
<accession>A0ABT5XT90</accession>
<keyword evidence="4" id="KW-1185">Reference proteome</keyword>
<protein>
    <recommendedName>
        <fullName evidence="5">Arsenate reductase</fullName>
    </recommendedName>
</protein>
<evidence type="ECO:0000313" key="3">
    <source>
        <dbReference type="EMBL" id="MDF0709110.1"/>
    </source>
</evidence>
<evidence type="ECO:0000256" key="2">
    <source>
        <dbReference type="PROSITE-ProRule" id="PRU01282"/>
    </source>
</evidence>
<reference evidence="3 4" key="1">
    <citation type="submission" date="2023-03" db="EMBL/GenBank/DDBJ databases">
        <title>Muricauda XX sp. nov. and Muricauda XXX sp. nov., two novel species isolated from Okinawa Trough.</title>
        <authorList>
            <person name="Cao W."/>
            <person name="Deng X."/>
        </authorList>
    </citation>
    <scope>NUCLEOTIDE SEQUENCE [LARGE SCALE GENOMIC DNA]</scope>
    <source>
        <strain evidence="3 4">81s02</strain>
    </source>
</reference>
<dbReference type="EMBL" id="JARFVA010000010">
    <property type="protein sequence ID" value="MDF0709110.1"/>
    <property type="molecule type" value="Genomic_DNA"/>
</dbReference>
<evidence type="ECO:0000256" key="1">
    <source>
        <dbReference type="ARBA" id="ARBA00007198"/>
    </source>
</evidence>
<sequence length="134" mass="15339">MMEDMGVISTDDREIKLFYNGDTNKGQQTFAYLKSSKKDVLNIDLSKTKVTATQWAKLAQLLDKPIKELVNSEHPTFIEEYGKNPDIKNDDDWLKILEINPKVLTQPILVNGEQAMQIDTPSEIMTFLEETMES</sequence>
<gene>
    <name evidence="3" type="ORF">PY091_18005</name>
</gene>
<proteinExistence type="inferred from homology"/>
<comment type="caution">
    <text evidence="3">The sequence shown here is derived from an EMBL/GenBank/DDBJ whole genome shotgun (WGS) entry which is preliminary data.</text>
</comment>
<dbReference type="Gene3D" id="3.40.30.10">
    <property type="entry name" value="Glutaredoxin"/>
    <property type="match status" value="1"/>
</dbReference>
<evidence type="ECO:0008006" key="5">
    <source>
        <dbReference type="Google" id="ProtNLM"/>
    </source>
</evidence>
<name>A0ABT5XT90_9FLAO</name>
<dbReference type="SUPFAM" id="SSF52833">
    <property type="entry name" value="Thioredoxin-like"/>
    <property type="match status" value="1"/>
</dbReference>